<evidence type="ECO:0000259" key="1">
    <source>
        <dbReference type="Pfam" id="PF01636"/>
    </source>
</evidence>
<reference evidence="2 3" key="1">
    <citation type="submission" date="2016-10" db="EMBL/GenBank/DDBJ databases">
        <authorList>
            <person name="de Groot N.N."/>
        </authorList>
    </citation>
    <scope>NUCLEOTIDE SEQUENCE [LARGE SCALE GENOMIC DNA]</scope>
    <source>
        <strain evidence="2 3">DSM 19981</strain>
    </source>
</reference>
<dbReference type="Gene3D" id="3.90.1200.10">
    <property type="match status" value="1"/>
</dbReference>
<keyword evidence="3" id="KW-1185">Reference proteome</keyword>
<name>A0A1I4AFI0_9PROT</name>
<dbReference type="EMBL" id="FOSQ01000003">
    <property type="protein sequence ID" value="SFK54489.1"/>
    <property type="molecule type" value="Genomic_DNA"/>
</dbReference>
<organism evidence="2 3">
    <name type="scientific">Falsiroseomonas stagni DSM 19981</name>
    <dbReference type="NCBI Taxonomy" id="1123062"/>
    <lineage>
        <taxon>Bacteria</taxon>
        <taxon>Pseudomonadati</taxon>
        <taxon>Pseudomonadota</taxon>
        <taxon>Alphaproteobacteria</taxon>
        <taxon>Acetobacterales</taxon>
        <taxon>Roseomonadaceae</taxon>
        <taxon>Falsiroseomonas</taxon>
    </lineage>
</organism>
<dbReference type="AlphaFoldDB" id="A0A1I4AFI0"/>
<evidence type="ECO:0000313" key="2">
    <source>
        <dbReference type="EMBL" id="SFK54489.1"/>
    </source>
</evidence>
<proteinExistence type="predicted"/>
<accession>A0A1I4AFI0</accession>
<dbReference type="InterPro" id="IPR011009">
    <property type="entry name" value="Kinase-like_dom_sf"/>
</dbReference>
<gene>
    <name evidence="2" type="ORF">SAMN02745775_103376</name>
</gene>
<feature type="domain" description="Aminoglycoside phosphotransferase" evidence="1">
    <location>
        <begin position="21"/>
        <end position="251"/>
    </location>
</feature>
<dbReference type="Proteomes" id="UP000199473">
    <property type="component" value="Unassembled WGS sequence"/>
</dbReference>
<protein>
    <recommendedName>
        <fullName evidence="1">Aminoglycoside phosphotransferase domain-containing protein</fullName>
    </recommendedName>
</protein>
<dbReference type="InterPro" id="IPR002575">
    <property type="entry name" value="Aminoglycoside_PTrfase"/>
</dbReference>
<dbReference type="SUPFAM" id="SSF56112">
    <property type="entry name" value="Protein kinase-like (PK-like)"/>
    <property type="match status" value="1"/>
</dbReference>
<dbReference type="Gene3D" id="3.30.200.20">
    <property type="entry name" value="Phosphorylase Kinase, domain 1"/>
    <property type="match status" value="1"/>
</dbReference>
<sequence length="333" mass="35767">MMRAAEAASFLAEHGYGAADYAPLPADASFRSYARLRGGPRPVLLMDAPPPQEDLRPFLAIAAHLRDAGLSAPDIIAADVTRGFCLVEDFGAATVAQLLDAGDDPAPHYLAATAALARLHAVPPPDGLPAWGIDRMTETAGATFLQWWWPATFGAAPTADVIAAFEGAMRAMLAPFQGTGFVHRDYFPANLMPLPNREAPLDVGILDFQDAAIGHPAYDLVSLTEDARRDVDPALRAACIARYLALRPDLDAGDFRAAMAACAAQRHLRVAALWVRLARRDGKPHYLVHGPRCWAQLGRALSHPATAPLRDFLDAHVPPSMRQNPLVLQDATA</sequence>
<dbReference type="RefSeq" id="WP_245762044.1">
    <property type="nucleotide sequence ID" value="NZ_FOSQ01000003.1"/>
</dbReference>
<dbReference type="STRING" id="1123062.SAMN02745775_103376"/>
<dbReference type="Pfam" id="PF01636">
    <property type="entry name" value="APH"/>
    <property type="match status" value="1"/>
</dbReference>
<evidence type="ECO:0000313" key="3">
    <source>
        <dbReference type="Proteomes" id="UP000199473"/>
    </source>
</evidence>